<evidence type="ECO:0000256" key="4">
    <source>
        <dbReference type="ARBA" id="ARBA00022475"/>
    </source>
</evidence>
<organism evidence="14 15">
    <name type="scientific">Stephania cephalantha</name>
    <dbReference type="NCBI Taxonomy" id="152367"/>
    <lineage>
        <taxon>Eukaryota</taxon>
        <taxon>Viridiplantae</taxon>
        <taxon>Streptophyta</taxon>
        <taxon>Embryophyta</taxon>
        <taxon>Tracheophyta</taxon>
        <taxon>Spermatophyta</taxon>
        <taxon>Magnoliopsida</taxon>
        <taxon>Ranunculales</taxon>
        <taxon>Menispermaceae</taxon>
        <taxon>Menispermoideae</taxon>
        <taxon>Cissampelideae</taxon>
        <taxon>Stephania</taxon>
    </lineage>
</organism>
<dbReference type="InterPro" id="IPR044562">
    <property type="entry name" value="CAR1-11"/>
</dbReference>
<keyword evidence="5" id="KW-0938">Abscisic acid signaling pathway</keyword>
<evidence type="ECO:0000256" key="10">
    <source>
        <dbReference type="ARBA" id="ARBA00023242"/>
    </source>
</evidence>
<proteinExistence type="inferred from homology"/>
<evidence type="ECO:0000256" key="9">
    <source>
        <dbReference type="ARBA" id="ARBA00023136"/>
    </source>
</evidence>
<accession>A0AAP0I2I1</accession>
<dbReference type="PANTHER" id="PTHR45933">
    <property type="entry name" value="PROTEIN C2-DOMAIN ABA-RELATED 4"/>
    <property type="match status" value="1"/>
</dbReference>
<dbReference type="EMBL" id="JBBNAG010000009">
    <property type="protein sequence ID" value="KAK9106051.1"/>
    <property type="molecule type" value="Genomic_DNA"/>
</dbReference>
<dbReference type="GO" id="GO:0005634">
    <property type="term" value="C:nucleus"/>
    <property type="evidence" value="ECO:0007669"/>
    <property type="project" value="UniProtKB-SubCell"/>
</dbReference>
<sequence>MISILSLLCSSSFIFISSALFGAMKQYCFEKHLRIHVYRGLNLVIKDKFKRSSDPYVLVTWGKQKVRTSYLKRNLNPEWNEELTLCVEDPNLPLKLEVYDHDTFSPDDKMGFAEFDVKPLLDALEFISQEEQGGLLNDTIVKKVIPSRTNCLAEESCIVFKNNRVVQDMCLRLRDVKNGELELQLELIHDKLKTHRVENSLNPEWNEELTLCIEDPCMPVKLEVYDYDTLTFDDNMGEAEIDIRPLIEVVKMEPENFADGTIIKKIIPSRENYLVEESCVVFKDKKVVQDMCLRLKNIESGEIEIQLQWIDLPGSKGV</sequence>
<name>A0AAP0I2I1_9MAGN</name>
<evidence type="ECO:0000256" key="12">
    <source>
        <dbReference type="SAM" id="SignalP"/>
    </source>
</evidence>
<evidence type="ECO:0000313" key="14">
    <source>
        <dbReference type="EMBL" id="KAK9106051.1"/>
    </source>
</evidence>
<feature type="domain" description="C2" evidence="13">
    <location>
        <begin position="10"/>
        <end position="131"/>
    </location>
</feature>
<dbReference type="PROSITE" id="PS50004">
    <property type="entry name" value="C2"/>
    <property type="match status" value="2"/>
</dbReference>
<dbReference type="Proteomes" id="UP001419268">
    <property type="component" value="Unassembled WGS sequence"/>
</dbReference>
<dbReference type="Pfam" id="PF00168">
    <property type="entry name" value="C2"/>
    <property type="match status" value="2"/>
</dbReference>
<dbReference type="InterPro" id="IPR000008">
    <property type="entry name" value="C2_dom"/>
</dbReference>
<gene>
    <name evidence="14" type="ORF">Scep_022895</name>
</gene>
<keyword evidence="9" id="KW-0472">Membrane</keyword>
<keyword evidence="7" id="KW-0106">Calcium</keyword>
<evidence type="ECO:0000256" key="6">
    <source>
        <dbReference type="ARBA" id="ARBA00022723"/>
    </source>
</evidence>
<evidence type="ECO:0000256" key="3">
    <source>
        <dbReference type="ARBA" id="ARBA00022468"/>
    </source>
</evidence>
<feature type="signal peptide" evidence="12">
    <location>
        <begin position="1"/>
        <end position="19"/>
    </location>
</feature>
<evidence type="ECO:0000256" key="8">
    <source>
        <dbReference type="ARBA" id="ARBA00023121"/>
    </source>
</evidence>
<comment type="similarity">
    <text evidence="11">Belongs to the plant CAR protein family.</text>
</comment>
<keyword evidence="6" id="KW-0479">Metal-binding</keyword>
<dbReference type="InterPro" id="IPR035892">
    <property type="entry name" value="C2_domain_sf"/>
</dbReference>
<keyword evidence="10" id="KW-0539">Nucleus</keyword>
<evidence type="ECO:0000256" key="2">
    <source>
        <dbReference type="ARBA" id="ARBA00004236"/>
    </source>
</evidence>
<feature type="domain" description="C2" evidence="13">
    <location>
        <begin position="143"/>
        <end position="257"/>
    </location>
</feature>
<keyword evidence="8" id="KW-0446">Lipid-binding</keyword>
<dbReference type="SUPFAM" id="SSF49562">
    <property type="entry name" value="C2 domain (Calcium/lipid-binding domain, CaLB)"/>
    <property type="match status" value="2"/>
</dbReference>
<dbReference type="GO" id="GO:0046872">
    <property type="term" value="F:metal ion binding"/>
    <property type="evidence" value="ECO:0007669"/>
    <property type="project" value="UniProtKB-KW"/>
</dbReference>
<evidence type="ECO:0000256" key="11">
    <source>
        <dbReference type="ARBA" id="ARBA00024037"/>
    </source>
</evidence>
<keyword evidence="15" id="KW-1185">Reference proteome</keyword>
<evidence type="ECO:0000259" key="13">
    <source>
        <dbReference type="PROSITE" id="PS50004"/>
    </source>
</evidence>
<dbReference type="AlphaFoldDB" id="A0AAP0I2I1"/>
<dbReference type="GO" id="GO:0008289">
    <property type="term" value="F:lipid binding"/>
    <property type="evidence" value="ECO:0007669"/>
    <property type="project" value="UniProtKB-KW"/>
</dbReference>
<dbReference type="SMART" id="SM00239">
    <property type="entry name" value="C2"/>
    <property type="match status" value="2"/>
</dbReference>
<evidence type="ECO:0000256" key="7">
    <source>
        <dbReference type="ARBA" id="ARBA00022837"/>
    </source>
</evidence>
<dbReference type="GO" id="GO:0005096">
    <property type="term" value="F:GTPase activator activity"/>
    <property type="evidence" value="ECO:0007669"/>
    <property type="project" value="UniProtKB-KW"/>
</dbReference>
<dbReference type="PANTHER" id="PTHR45933:SF5">
    <property type="entry name" value="PROTEIN C2-DOMAIN ABA-RELATED 4"/>
    <property type="match status" value="1"/>
</dbReference>
<dbReference type="GO" id="GO:0009738">
    <property type="term" value="P:abscisic acid-activated signaling pathway"/>
    <property type="evidence" value="ECO:0007669"/>
    <property type="project" value="UniProtKB-KW"/>
</dbReference>
<keyword evidence="4" id="KW-1003">Cell membrane</keyword>
<comment type="caution">
    <text evidence="14">The sequence shown here is derived from an EMBL/GenBank/DDBJ whole genome shotgun (WGS) entry which is preliminary data.</text>
</comment>
<protein>
    <recommendedName>
        <fullName evidence="13">C2 domain-containing protein</fullName>
    </recommendedName>
</protein>
<keyword evidence="12" id="KW-0732">Signal</keyword>
<dbReference type="GO" id="GO:0005886">
    <property type="term" value="C:plasma membrane"/>
    <property type="evidence" value="ECO:0007669"/>
    <property type="project" value="UniProtKB-SubCell"/>
</dbReference>
<evidence type="ECO:0000313" key="15">
    <source>
        <dbReference type="Proteomes" id="UP001419268"/>
    </source>
</evidence>
<feature type="chain" id="PRO_5042920453" description="C2 domain-containing protein" evidence="12">
    <location>
        <begin position="20"/>
        <end position="318"/>
    </location>
</feature>
<comment type="subcellular location">
    <subcellularLocation>
        <location evidence="2">Cell membrane</location>
    </subcellularLocation>
    <subcellularLocation>
        <location evidence="1">Nucleus</location>
    </subcellularLocation>
</comment>
<dbReference type="Gene3D" id="2.60.40.150">
    <property type="entry name" value="C2 domain"/>
    <property type="match status" value="2"/>
</dbReference>
<evidence type="ECO:0000256" key="1">
    <source>
        <dbReference type="ARBA" id="ARBA00004123"/>
    </source>
</evidence>
<reference evidence="14 15" key="1">
    <citation type="submission" date="2024-01" db="EMBL/GenBank/DDBJ databases">
        <title>Genome assemblies of Stephania.</title>
        <authorList>
            <person name="Yang L."/>
        </authorList>
    </citation>
    <scope>NUCLEOTIDE SEQUENCE [LARGE SCALE GENOMIC DNA]</scope>
    <source>
        <strain evidence="14">JXDWG</strain>
        <tissue evidence="14">Leaf</tissue>
    </source>
</reference>
<evidence type="ECO:0000256" key="5">
    <source>
        <dbReference type="ARBA" id="ARBA00022682"/>
    </source>
</evidence>
<keyword evidence="3" id="KW-0343">GTPase activation</keyword>